<dbReference type="GO" id="GO:0046983">
    <property type="term" value="F:protein dimerization activity"/>
    <property type="evidence" value="ECO:0007669"/>
    <property type="project" value="InterPro"/>
</dbReference>
<dbReference type="PROSITE" id="PS50888">
    <property type="entry name" value="BHLH"/>
    <property type="match status" value="1"/>
</dbReference>
<keyword evidence="8" id="KW-1185">Reference proteome</keyword>
<keyword evidence="2" id="KW-0805">Transcription regulation</keyword>
<comment type="subcellular location">
    <subcellularLocation>
        <location evidence="1">Nucleus</location>
    </subcellularLocation>
</comment>
<dbReference type="FunFam" id="4.10.280.10:FF:000004">
    <property type="entry name" value="Basic helix-loop-helix transcription factor"/>
    <property type="match status" value="1"/>
</dbReference>
<evidence type="ECO:0000313" key="7">
    <source>
        <dbReference type="EMBL" id="KAJ6974058.1"/>
    </source>
</evidence>
<evidence type="ECO:0000256" key="1">
    <source>
        <dbReference type="ARBA" id="ARBA00004123"/>
    </source>
</evidence>
<dbReference type="CDD" id="cd11445">
    <property type="entry name" value="bHLH_AtPIF_like"/>
    <property type="match status" value="1"/>
</dbReference>
<dbReference type="Gene3D" id="4.10.280.10">
    <property type="entry name" value="Helix-loop-helix DNA-binding domain"/>
    <property type="match status" value="1"/>
</dbReference>
<feature type="region of interest" description="Disordered" evidence="5">
    <location>
        <begin position="1"/>
        <end position="165"/>
    </location>
</feature>
<evidence type="ECO:0000256" key="3">
    <source>
        <dbReference type="ARBA" id="ARBA00023163"/>
    </source>
</evidence>
<feature type="compositionally biased region" description="Basic and acidic residues" evidence="5">
    <location>
        <begin position="101"/>
        <end position="110"/>
    </location>
</feature>
<feature type="compositionally biased region" description="Acidic residues" evidence="5">
    <location>
        <begin position="118"/>
        <end position="131"/>
    </location>
</feature>
<dbReference type="GO" id="GO:0005634">
    <property type="term" value="C:nucleus"/>
    <property type="evidence" value="ECO:0007669"/>
    <property type="project" value="UniProtKB-SubCell"/>
</dbReference>
<reference evidence="7" key="1">
    <citation type="journal article" date="2023" name="Mol. Ecol. Resour.">
        <title>Chromosome-level genome assembly of a triploid poplar Populus alba 'Berolinensis'.</title>
        <authorList>
            <person name="Chen S."/>
            <person name="Yu Y."/>
            <person name="Wang X."/>
            <person name="Wang S."/>
            <person name="Zhang T."/>
            <person name="Zhou Y."/>
            <person name="He R."/>
            <person name="Meng N."/>
            <person name="Wang Y."/>
            <person name="Liu W."/>
            <person name="Liu Z."/>
            <person name="Liu J."/>
            <person name="Guo Q."/>
            <person name="Huang H."/>
            <person name="Sederoff R.R."/>
            <person name="Wang G."/>
            <person name="Qu G."/>
            <person name="Chen S."/>
        </authorList>
    </citation>
    <scope>NUCLEOTIDE SEQUENCE</scope>
    <source>
        <strain evidence="7">SC-2020</strain>
    </source>
</reference>
<feature type="compositionally biased region" description="Basic and acidic residues" evidence="5">
    <location>
        <begin position="150"/>
        <end position="165"/>
    </location>
</feature>
<dbReference type="EMBL" id="JAQIZT010000013">
    <property type="protein sequence ID" value="KAJ6974058.1"/>
    <property type="molecule type" value="Genomic_DNA"/>
</dbReference>
<dbReference type="GO" id="GO:0010017">
    <property type="term" value="P:red or far-red light signaling pathway"/>
    <property type="evidence" value="ECO:0007669"/>
    <property type="project" value="UniProtKB-ARBA"/>
</dbReference>
<keyword evidence="4" id="KW-0539">Nucleus</keyword>
<organism evidence="7 8">
    <name type="scientific">Populus alba x Populus x berolinensis</name>
    <dbReference type="NCBI Taxonomy" id="444605"/>
    <lineage>
        <taxon>Eukaryota</taxon>
        <taxon>Viridiplantae</taxon>
        <taxon>Streptophyta</taxon>
        <taxon>Embryophyta</taxon>
        <taxon>Tracheophyta</taxon>
        <taxon>Spermatophyta</taxon>
        <taxon>Magnoliopsida</taxon>
        <taxon>eudicotyledons</taxon>
        <taxon>Gunneridae</taxon>
        <taxon>Pentapetalae</taxon>
        <taxon>rosids</taxon>
        <taxon>fabids</taxon>
        <taxon>Malpighiales</taxon>
        <taxon>Salicaceae</taxon>
        <taxon>Saliceae</taxon>
        <taxon>Populus</taxon>
    </lineage>
</organism>
<evidence type="ECO:0000256" key="4">
    <source>
        <dbReference type="ARBA" id="ARBA00023242"/>
    </source>
</evidence>
<dbReference type="InterPro" id="IPR036638">
    <property type="entry name" value="HLH_DNA-bd_sf"/>
</dbReference>
<feature type="compositionally biased region" description="Polar residues" evidence="5">
    <location>
        <begin position="89"/>
        <end position="100"/>
    </location>
</feature>
<dbReference type="SMART" id="SM00353">
    <property type="entry name" value="HLH"/>
    <property type="match status" value="1"/>
</dbReference>
<dbReference type="InterPro" id="IPR011598">
    <property type="entry name" value="bHLH_dom"/>
</dbReference>
<dbReference type="SUPFAM" id="SSF47459">
    <property type="entry name" value="HLH, helix-loop-helix DNA-binding domain"/>
    <property type="match status" value="1"/>
</dbReference>
<feature type="domain" description="BHLH" evidence="6">
    <location>
        <begin position="150"/>
        <end position="199"/>
    </location>
</feature>
<evidence type="ECO:0000256" key="2">
    <source>
        <dbReference type="ARBA" id="ARBA00023015"/>
    </source>
</evidence>
<dbReference type="AlphaFoldDB" id="A0AAD6LVJ3"/>
<evidence type="ECO:0000256" key="5">
    <source>
        <dbReference type="SAM" id="MobiDB-lite"/>
    </source>
</evidence>
<feature type="compositionally biased region" description="Basic and acidic residues" evidence="5">
    <location>
        <begin position="1"/>
        <end position="10"/>
    </location>
</feature>
<name>A0AAD6LVJ3_9ROSI</name>
<evidence type="ECO:0000259" key="6">
    <source>
        <dbReference type="PROSITE" id="PS50888"/>
    </source>
</evidence>
<gene>
    <name evidence="7" type="ORF">NC653_030197</name>
</gene>
<dbReference type="PANTHER" id="PTHR46807">
    <property type="entry name" value="TRANSCRIPTION FACTOR PIF3"/>
    <property type="match status" value="1"/>
</dbReference>
<protein>
    <submittedName>
        <fullName evidence="7">Phytochrome-interacting factor 3.1</fullName>
    </submittedName>
</protein>
<feature type="compositionally biased region" description="Basic and acidic residues" evidence="5">
    <location>
        <begin position="31"/>
        <end position="40"/>
    </location>
</feature>
<accession>A0AAD6LVJ3</accession>
<dbReference type="InterPro" id="IPR044273">
    <property type="entry name" value="PIF3-like"/>
</dbReference>
<dbReference type="InterPro" id="IPR047265">
    <property type="entry name" value="PIF1-like_bHLH"/>
</dbReference>
<dbReference type="PANTHER" id="PTHR46807:SF1">
    <property type="entry name" value="TRANSCRIPTION FACTOR PIF3"/>
    <property type="match status" value="1"/>
</dbReference>
<proteinExistence type="predicted"/>
<dbReference type="GO" id="GO:0003700">
    <property type="term" value="F:DNA-binding transcription factor activity"/>
    <property type="evidence" value="ECO:0007669"/>
    <property type="project" value="InterPro"/>
</dbReference>
<comment type="caution">
    <text evidence="7">The sequence shown here is derived from an EMBL/GenBank/DDBJ whole genome shotgun (WGS) entry which is preliminary data.</text>
</comment>
<sequence length="418" mass="44579">MERAQNKDKGSIGLPKETGSHCRPNMMSSKVEVKPTEVKPAEGSVPAELPEEMSQEGDSKSDRNCHQNFGESAIKGLADVEKTTEPLVASSSVGSGNSTERPSDDPTENLKRKHRDTEESEGPSEDVEEESVGAKKPASARAGNGSKRGRAAEVHNLSERRRRDRINEKMRALQELIPNCNKVDKASMLDEAIEYLKTLQLQVQIMSMGAGMYMPSMMLPPGMPHMHAAHMGQFLPMGIGMGMGFRMGMPDMNSGYSGCPMYHVPPMHGAHFPGSPMSGPSALHGMGGPSLQMFGLSGQGLPMSFPRAPLMPMSGGPPPKTNREPNACGVVGPMDNLDSATASSSKDAIQNTNSLVMQNNVANRSMDQTSSQCQATNECFEQPAFVQNNGEGSEVAESGVLKSAGGTDIIPSRATGCD</sequence>
<evidence type="ECO:0000313" key="8">
    <source>
        <dbReference type="Proteomes" id="UP001164929"/>
    </source>
</evidence>
<keyword evidence="3" id="KW-0804">Transcription</keyword>
<dbReference type="Pfam" id="PF00010">
    <property type="entry name" value="HLH"/>
    <property type="match status" value="1"/>
</dbReference>
<dbReference type="Proteomes" id="UP001164929">
    <property type="component" value="Chromosome 13"/>
</dbReference>